<dbReference type="RefSeq" id="XP_033601363.1">
    <property type="nucleotide sequence ID" value="XM_033748126.1"/>
</dbReference>
<sequence length="158" mass="16808">MYSLTSTAILLVALCSALPQSSPTAPAEEVKITDFHLVRGASSAHDIKSVDFAISSTPSSPEPYKLNCSATNPVLSTGPFVKCTGPDDTIPGGNVARFSFRLFGSDNNEYLLQLAHSLSETTTRYGEGEIETTCVVQHEEGGSECFNEETVLGLEEAS</sequence>
<keyword evidence="9" id="KW-1185">Reference proteome</keyword>
<feature type="disulfide bond" evidence="5">
    <location>
        <begin position="68"/>
        <end position="83"/>
    </location>
</feature>
<evidence type="ECO:0000256" key="5">
    <source>
        <dbReference type="PROSITE-ProRule" id="PRU01243"/>
    </source>
</evidence>
<organism evidence="8 9">
    <name type="scientific">Pseudovirgaria hyperparasitica</name>
    <dbReference type="NCBI Taxonomy" id="470096"/>
    <lineage>
        <taxon>Eukaryota</taxon>
        <taxon>Fungi</taxon>
        <taxon>Dikarya</taxon>
        <taxon>Ascomycota</taxon>
        <taxon>Pezizomycotina</taxon>
        <taxon>Dothideomycetes</taxon>
        <taxon>Dothideomycetes incertae sedis</taxon>
        <taxon>Acrospermales</taxon>
        <taxon>Acrospermaceae</taxon>
        <taxon>Pseudovirgaria</taxon>
    </lineage>
</organism>
<feature type="signal peptide" evidence="6">
    <location>
        <begin position="1"/>
        <end position="17"/>
    </location>
</feature>
<proteinExistence type="predicted"/>
<evidence type="ECO:0000256" key="1">
    <source>
        <dbReference type="ARBA" id="ARBA00004613"/>
    </source>
</evidence>
<keyword evidence="2" id="KW-0964">Secreted</keyword>
<dbReference type="EMBL" id="ML996570">
    <property type="protein sequence ID" value="KAF2758912.1"/>
    <property type="molecule type" value="Genomic_DNA"/>
</dbReference>
<dbReference type="GO" id="GO:0005576">
    <property type="term" value="C:extracellular region"/>
    <property type="evidence" value="ECO:0007669"/>
    <property type="project" value="UniProtKB-SubCell"/>
</dbReference>
<evidence type="ECO:0000313" key="9">
    <source>
        <dbReference type="Proteomes" id="UP000799437"/>
    </source>
</evidence>
<comment type="subcellular location">
    <subcellularLocation>
        <location evidence="1">Secreted</location>
    </subcellularLocation>
</comment>
<accession>A0A6A6W7S4</accession>
<evidence type="ECO:0000313" key="8">
    <source>
        <dbReference type="EMBL" id="KAF2758912.1"/>
    </source>
</evidence>
<evidence type="ECO:0000256" key="4">
    <source>
        <dbReference type="ARBA" id="ARBA00023157"/>
    </source>
</evidence>
<dbReference type="Pfam" id="PF16541">
    <property type="entry name" value="AltA1"/>
    <property type="match status" value="1"/>
</dbReference>
<comment type="caution">
    <text evidence="5">Lacks conserved residue(s) required for the propagation of feature annotation.</text>
</comment>
<evidence type="ECO:0000256" key="2">
    <source>
        <dbReference type="ARBA" id="ARBA00022525"/>
    </source>
</evidence>
<keyword evidence="3 6" id="KW-0732">Signal</keyword>
<dbReference type="InterPro" id="IPR032382">
    <property type="entry name" value="AltA1"/>
</dbReference>
<dbReference type="AlphaFoldDB" id="A0A6A6W7S4"/>
<evidence type="ECO:0000259" key="7">
    <source>
        <dbReference type="PROSITE" id="PS51895"/>
    </source>
</evidence>
<dbReference type="PROSITE" id="PS51895">
    <property type="entry name" value="AA1"/>
    <property type="match status" value="1"/>
</dbReference>
<keyword evidence="4 5" id="KW-1015">Disulfide bond</keyword>
<reference evidence="8" key="1">
    <citation type="journal article" date="2020" name="Stud. Mycol.">
        <title>101 Dothideomycetes genomes: a test case for predicting lifestyles and emergence of pathogens.</title>
        <authorList>
            <person name="Haridas S."/>
            <person name="Albert R."/>
            <person name="Binder M."/>
            <person name="Bloem J."/>
            <person name="Labutti K."/>
            <person name="Salamov A."/>
            <person name="Andreopoulos B."/>
            <person name="Baker S."/>
            <person name="Barry K."/>
            <person name="Bills G."/>
            <person name="Bluhm B."/>
            <person name="Cannon C."/>
            <person name="Castanera R."/>
            <person name="Culley D."/>
            <person name="Daum C."/>
            <person name="Ezra D."/>
            <person name="Gonzalez J."/>
            <person name="Henrissat B."/>
            <person name="Kuo A."/>
            <person name="Liang C."/>
            <person name="Lipzen A."/>
            <person name="Lutzoni F."/>
            <person name="Magnuson J."/>
            <person name="Mondo S."/>
            <person name="Nolan M."/>
            <person name="Ohm R."/>
            <person name="Pangilinan J."/>
            <person name="Park H.-J."/>
            <person name="Ramirez L."/>
            <person name="Alfaro M."/>
            <person name="Sun H."/>
            <person name="Tritt A."/>
            <person name="Yoshinaga Y."/>
            <person name="Zwiers L.-H."/>
            <person name="Turgeon B."/>
            <person name="Goodwin S."/>
            <person name="Spatafora J."/>
            <person name="Crous P."/>
            <person name="Grigoriev I."/>
        </authorList>
    </citation>
    <scope>NUCLEOTIDE SEQUENCE</scope>
    <source>
        <strain evidence="8">CBS 121739</strain>
    </source>
</reference>
<dbReference type="GeneID" id="54489180"/>
<evidence type="ECO:0000256" key="3">
    <source>
        <dbReference type="ARBA" id="ARBA00022729"/>
    </source>
</evidence>
<dbReference type="Proteomes" id="UP000799437">
    <property type="component" value="Unassembled WGS sequence"/>
</dbReference>
<evidence type="ECO:0000256" key="6">
    <source>
        <dbReference type="SAM" id="SignalP"/>
    </source>
</evidence>
<feature type="chain" id="PRO_5025385698" description="AA1-like domain-containing protein" evidence="6">
    <location>
        <begin position="18"/>
        <end position="158"/>
    </location>
</feature>
<dbReference type="Gene3D" id="2.40.350.20">
    <property type="match status" value="1"/>
</dbReference>
<feature type="domain" description="AA1-like" evidence="7">
    <location>
        <begin position="25"/>
        <end position="158"/>
    </location>
</feature>
<name>A0A6A6W7S4_9PEZI</name>
<protein>
    <recommendedName>
        <fullName evidence="7">AA1-like domain-containing protein</fullName>
    </recommendedName>
</protein>
<gene>
    <name evidence="8" type="ORF">EJ05DRAFT_509800</name>
</gene>